<evidence type="ECO:0000313" key="24">
    <source>
        <dbReference type="Proteomes" id="UP001056132"/>
    </source>
</evidence>
<dbReference type="CDD" id="cd00381">
    <property type="entry name" value="IMPDH"/>
    <property type="match status" value="1"/>
</dbReference>
<feature type="binding site" evidence="13">
    <location>
        <position position="246"/>
    </location>
    <ligand>
        <name>NAD(+)</name>
        <dbReference type="ChEBI" id="CHEBI:57540"/>
    </ligand>
</feature>
<dbReference type="GO" id="GO:0003938">
    <property type="term" value="F:IMP dehydrogenase activity"/>
    <property type="evidence" value="ECO:0007669"/>
    <property type="project" value="UniProtKB-UniRule"/>
</dbReference>
<dbReference type="InterPro" id="IPR015875">
    <property type="entry name" value="IMP_DH/GMP_Rdtase_CS"/>
</dbReference>
<feature type="binding site" evidence="13">
    <location>
        <position position="470"/>
    </location>
    <ligand>
        <name>K(+)</name>
        <dbReference type="ChEBI" id="CHEBI:29103"/>
        <note>ligand shared between two tetrameric partners</note>
    </ligand>
</feature>
<comment type="similarity">
    <text evidence="2 13 18">Belongs to the IMPDH/GMPR family.</text>
</comment>
<comment type="caution">
    <text evidence="13">Lacks conserved residue(s) required for the propagation of feature annotation.</text>
</comment>
<dbReference type="AlphaFoldDB" id="A0AAE9I1M0"/>
<dbReference type="InterPro" id="IPR046342">
    <property type="entry name" value="CBS_dom_sf"/>
</dbReference>
<reference evidence="21 23" key="1">
    <citation type="submission" date="2019-05" db="EMBL/GenBank/DDBJ databases">
        <title>Whole genome sequence analysis of Cupriavidus campinensis S14E4C strain.</title>
        <authorList>
            <person name="Abbaszade G."/>
            <person name="Szabo A."/>
            <person name="Toumi M."/>
            <person name="Toth E."/>
        </authorList>
    </citation>
    <scope>NUCLEOTIDE SEQUENCE [LARGE SCALE GENOMIC DNA]</scope>
    <source>
        <strain evidence="21 23">S14E4C</strain>
    </source>
</reference>
<evidence type="ECO:0000256" key="15">
    <source>
        <dbReference type="PIRSR" id="PIRSR000130-3"/>
    </source>
</evidence>
<keyword evidence="23" id="KW-1185">Reference proteome</keyword>
<evidence type="ECO:0000256" key="19">
    <source>
        <dbReference type="RuleBase" id="RU003928"/>
    </source>
</evidence>
<reference evidence="22" key="2">
    <citation type="journal article" date="2022" name="Microbiol. Resour. Announc.">
        <title>Genome Sequence of Cupriavidus campinensis Strain G5, a Member of a Bacterial Consortium Capable of Polyethylene Degradation.</title>
        <authorList>
            <person name="Schneider B."/>
            <person name="Pfeiffer F."/>
            <person name="Dyall-Smith M."/>
            <person name="Kunte H.J."/>
        </authorList>
    </citation>
    <scope>NUCLEOTIDE SEQUENCE</scope>
    <source>
        <strain evidence="22">G5</strain>
    </source>
</reference>
<feature type="binding site" evidence="13">
    <location>
        <begin position="359"/>
        <end position="360"/>
    </location>
    <ligand>
        <name>IMP</name>
        <dbReference type="ChEBI" id="CHEBI:58053"/>
    </ligand>
</feature>
<keyword evidence="10 13" id="KW-0520">NAD</keyword>
<dbReference type="PROSITE" id="PS51371">
    <property type="entry name" value="CBS"/>
    <property type="match status" value="2"/>
</dbReference>
<evidence type="ECO:0000256" key="10">
    <source>
        <dbReference type="ARBA" id="ARBA00023027"/>
    </source>
</evidence>
<dbReference type="PANTHER" id="PTHR11911:SF111">
    <property type="entry name" value="INOSINE-5'-MONOPHOSPHATE DEHYDROGENASE"/>
    <property type="match status" value="1"/>
</dbReference>
<feature type="domain" description="CBS" evidence="20">
    <location>
        <begin position="92"/>
        <end position="147"/>
    </location>
</feature>
<dbReference type="SUPFAM" id="SSF51412">
    <property type="entry name" value="Inosine monophosphate dehydrogenase (IMPDH)"/>
    <property type="match status" value="1"/>
</dbReference>
<dbReference type="NCBIfam" id="TIGR01302">
    <property type="entry name" value="IMP_dehydrog"/>
    <property type="match status" value="1"/>
</dbReference>
<dbReference type="InterPro" id="IPR001093">
    <property type="entry name" value="IMP_DH_GMPRt"/>
</dbReference>
<evidence type="ECO:0000256" key="11">
    <source>
        <dbReference type="ARBA" id="ARBA00023122"/>
    </source>
</evidence>
<dbReference type="EMBL" id="CP097330">
    <property type="protein sequence ID" value="URF05807.1"/>
    <property type="molecule type" value="Genomic_DNA"/>
</dbReference>
<dbReference type="CDD" id="cd04601">
    <property type="entry name" value="CBS_pair_IMPDH"/>
    <property type="match status" value="1"/>
</dbReference>
<feature type="binding site" evidence="13 15">
    <location>
        <begin position="296"/>
        <end position="298"/>
    </location>
    <ligand>
        <name>NAD(+)</name>
        <dbReference type="ChEBI" id="CHEBI:57540"/>
    </ligand>
</feature>
<evidence type="ECO:0000256" key="18">
    <source>
        <dbReference type="RuleBase" id="RU003927"/>
    </source>
</evidence>
<dbReference type="Proteomes" id="UP000318943">
    <property type="component" value="Unassembled WGS sequence"/>
</dbReference>
<dbReference type="HAMAP" id="MF_01964">
    <property type="entry name" value="IMPDH"/>
    <property type="match status" value="1"/>
</dbReference>
<evidence type="ECO:0000256" key="4">
    <source>
        <dbReference type="ARBA" id="ARBA00022723"/>
    </source>
</evidence>
<dbReference type="PROSITE" id="PS00487">
    <property type="entry name" value="IMP_DH_GMP_RED"/>
    <property type="match status" value="1"/>
</dbReference>
<comment type="catalytic activity">
    <reaction evidence="12 13 19">
        <text>IMP + NAD(+) + H2O = XMP + NADH + H(+)</text>
        <dbReference type="Rhea" id="RHEA:11708"/>
        <dbReference type="ChEBI" id="CHEBI:15377"/>
        <dbReference type="ChEBI" id="CHEBI:15378"/>
        <dbReference type="ChEBI" id="CHEBI:57464"/>
        <dbReference type="ChEBI" id="CHEBI:57540"/>
        <dbReference type="ChEBI" id="CHEBI:57945"/>
        <dbReference type="ChEBI" id="CHEBI:58053"/>
        <dbReference type="EC" id="1.1.1.205"/>
    </reaction>
</comment>
<keyword evidence="6 13" id="KW-0332">GMP biosynthesis</keyword>
<feature type="binding site" description="in other chain" evidence="13 16">
    <location>
        <position position="303"/>
    </location>
    <ligand>
        <name>K(+)</name>
        <dbReference type="ChEBI" id="CHEBI:29103"/>
        <note>ligand shared between two tetrameric partners</note>
    </ligand>
</feature>
<dbReference type="Gene3D" id="3.20.20.70">
    <property type="entry name" value="Aldolase class I"/>
    <property type="match status" value="1"/>
</dbReference>
<feature type="binding site" evidence="13">
    <location>
        <begin position="336"/>
        <end position="338"/>
    </location>
    <ligand>
        <name>IMP</name>
        <dbReference type="ChEBI" id="CHEBI:58053"/>
    </ligand>
</feature>
<dbReference type="InterPro" id="IPR000644">
    <property type="entry name" value="CBS_dom"/>
</dbReference>
<dbReference type="RefSeq" id="WP_144195101.1">
    <property type="nucleotide sequence ID" value="NZ_CAJPVH010000011.1"/>
</dbReference>
<evidence type="ECO:0000313" key="21">
    <source>
        <dbReference type="EMBL" id="TSP14155.1"/>
    </source>
</evidence>
<dbReference type="GO" id="GO:0006183">
    <property type="term" value="P:GTP biosynthetic process"/>
    <property type="evidence" value="ECO:0007669"/>
    <property type="project" value="TreeGrafter"/>
</dbReference>
<sequence>MRLVQKALTFDDVLLVPAYSAVLPRDVSLRTRLTRSIELNIPLVSAAMDTVTEARLAIAMAQAGGIGIVHKNLKPADQAREVARVKRYESGVLRDPITISPDMKVRDVIALSQQHGISGFPVLEGKTVVGIITNRDLRFEEELDAPVRAKMTPREKLVTVAEGATLDEAKRLMNRHRLERVLVVNSSSELRGLITVKDIQKAVDNPLASKDDHGQLRVGAAVGVGPDNDERVELLVKAGVDVIVVDTAHGHSQGVLDRVRWVKQNFPHVQVVGGNIATGAAALALVEHGADGVKVGIGPGSICTTRIVAGVGVPQITAVSNVSEALKGTGVPLIADGGIRYSGDVAKALAAGAHTVMMGGMFSGTEEAPGEVFLYQGRSFKSYRGMGSVGAMKDGAADRYFQEDNTANVDKLVPEGIEGRVPYKGSVMAIIHQLTGGVRASMGYCGSNSIATWHETAEFVQITAAGMRESHVHDVQITKEAPNYHID</sequence>
<keyword evidence="11 17" id="KW-0129">CBS domain</keyword>
<dbReference type="PANTHER" id="PTHR11911">
    <property type="entry name" value="INOSINE-5-MONOPHOSPHATE DEHYDROGENASE RELATED"/>
    <property type="match status" value="1"/>
</dbReference>
<dbReference type="SUPFAM" id="SSF54631">
    <property type="entry name" value="CBS-domain pair"/>
    <property type="match status" value="1"/>
</dbReference>
<dbReference type="PIRSF" id="PIRSF000130">
    <property type="entry name" value="IMPDH"/>
    <property type="match status" value="1"/>
</dbReference>
<keyword evidence="7 13" id="KW-0658">Purine biosynthesis</keyword>
<protein>
    <recommendedName>
        <fullName evidence="13 19">Inosine-5'-monophosphate dehydrogenase</fullName>
        <shortName evidence="13">IMP dehydrogenase</shortName>
        <shortName evidence="13">IMPD</shortName>
        <shortName evidence="13">IMPDH</shortName>
        <ecNumber evidence="13 19">1.1.1.205</ecNumber>
    </recommendedName>
</protein>
<feature type="active site" description="Thioimidate intermediate" evidence="13 14">
    <location>
        <position position="303"/>
    </location>
</feature>
<dbReference type="EMBL" id="VCIZ01000001">
    <property type="protein sequence ID" value="TSP14155.1"/>
    <property type="molecule type" value="Genomic_DNA"/>
</dbReference>
<evidence type="ECO:0000256" key="7">
    <source>
        <dbReference type="ARBA" id="ARBA00022755"/>
    </source>
</evidence>
<evidence type="ECO:0000313" key="22">
    <source>
        <dbReference type="EMBL" id="URF05807.1"/>
    </source>
</evidence>
<dbReference type="InterPro" id="IPR005990">
    <property type="entry name" value="IMP_DH"/>
</dbReference>
<evidence type="ECO:0000256" key="3">
    <source>
        <dbReference type="ARBA" id="ARBA00011881"/>
    </source>
</evidence>
<evidence type="ECO:0000256" key="8">
    <source>
        <dbReference type="ARBA" id="ARBA00022958"/>
    </source>
</evidence>
<comment type="function">
    <text evidence="13">Catalyzes the conversion of inosine 5'-phosphate (IMP) to xanthosine 5'-phosphate (XMP), the first committed and rate-limiting step in the de novo synthesis of guanine nucleotides, and therefore plays an important role in the regulation of cell growth.</text>
</comment>
<dbReference type="Proteomes" id="UP001056132">
    <property type="component" value="Chromosome 1"/>
</dbReference>
<evidence type="ECO:0000256" key="12">
    <source>
        <dbReference type="ARBA" id="ARBA00048028"/>
    </source>
</evidence>
<keyword evidence="4 13" id="KW-0479">Metal-binding</keyword>
<feature type="active site" description="Proton acceptor" evidence="13 14">
    <location>
        <position position="399"/>
    </location>
</feature>
<feature type="binding site" evidence="13">
    <location>
        <begin position="383"/>
        <end position="387"/>
    </location>
    <ligand>
        <name>IMP</name>
        <dbReference type="ChEBI" id="CHEBI:58053"/>
    </ligand>
</feature>
<dbReference type="GO" id="GO:0046872">
    <property type="term" value="F:metal ion binding"/>
    <property type="evidence" value="ECO:0007669"/>
    <property type="project" value="UniProtKB-UniRule"/>
</dbReference>
<keyword evidence="9 13" id="KW-0560">Oxidoreductase</keyword>
<dbReference type="SMART" id="SM01240">
    <property type="entry name" value="IMPDH"/>
    <property type="match status" value="1"/>
</dbReference>
<dbReference type="GO" id="GO:0000166">
    <property type="term" value="F:nucleotide binding"/>
    <property type="evidence" value="ECO:0007669"/>
    <property type="project" value="UniProtKB-UniRule"/>
</dbReference>
<evidence type="ECO:0000256" key="13">
    <source>
        <dbReference type="HAMAP-Rule" id="MF_01964"/>
    </source>
</evidence>
<evidence type="ECO:0000256" key="2">
    <source>
        <dbReference type="ARBA" id="ARBA00005502"/>
    </source>
</evidence>
<dbReference type="EC" id="1.1.1.205" evidence="13 19"/>
<feature type="binding site" evidence="13">
    <location>
        <position position="471"/>
    </location>
    <ligand>
        <name>K(+)</name>
        <dbReference type="ChEBI" id="CHEBI:29103"/>
        <note>ligand shared between two tetrameric partners</note>
    </ligand>
</feature>
<feature type="binding site" description="in other chain" evidence="13 16">
    <location>
        <position position="300"/>
    </location>
    <ligand>
        <name>K(+)</name>
        <dbReference type="ChEBI" id="CHEBI:29103"/>
        <note>ligand shared between two tetrameric partners</note>
    </ligand>
</feature>
<dbReference type="Pfam" id="PF00571">
    <property type="entry name" value="CBS"/>
    <property type="match status" value="2"/>
</dbReference>
<evidence type="ECO:0000256" key="17">
    <source>
        <dbReference type="PROSITE-ProRule" id="PRU00703"/>
    </source>
</evidence>
<gene>
    <name evidence="13 22" type="primary">guaB</name>
    <name evidence="21" type="ORF">FGG12_00350</name>
    <name evidence="22" type="ORF">M5D45_08475</name>
</gene>
<evidence type="ECO:0000313" key="23">
    <source>
        <dbReference type="Proteomes" id="UP000318943"/>
    </source>
</evidence>
<evidence type="ECO:0000256" key="6">
    <source>
        <dbReference type="ARBA" id="ARBA00022749"/>
    </source>
</evidence>
<name>A0AAE9I1M0_9BURK</name>
<evidence type="ECO:0000256" key="14">
    <source>
        <dbReference type="PIRSR" id="PIRSR000130-1"/>
    </source>
</evidence>
<comment type="pathway">
    <text evidence="13 19">Purine metabolism; XMP biosynthesis via de novo pathway; XMP from IMP: step 1/1.</text>
</comment>
<keyword evidence="5" id="KW-0677">Repeat</keyword>
<evidence type="ECO:0000256" key="5">
    <source>
        <dbReference type="ARBA" id="ARBA00022737"/>
    </source>
</evidence>
<evidence type="ECO:0000259" key="20">
    <source>
        <dbReference type="PROSITE" id="PS51371"/>
    </source>
</evidence>
<dbReference type="FunFam" id="3.20.20.70:FF:000003">
    <property type="entry name" value="GMP reductase"/>
    <property type="match status" value="1"/>
</dbReference>
<feature type="binding site" evidence="13">
    <location>
        <position position="415"/>
    </location>
    <ligand>
        <name>IMP</name>
        <dbReference type="ChEBI" id="CHEBI:58053"/>
    </ligand>
</feature>
<comment type="activity regulation">
    <text evidence="13">Mycophenolic acid (MPA) is a non-competitive inhibitor that prevents formation of the closed enzyme conformation by binding to the same site as the amobile flap. In contrast, mizoribine monophosphate (MZP) is a competitive inhibitor that induces the closed conformation. MPA is a potent inhibitor of mammalian IMPDHs but a poor inhibitor of the bacterial enzymes. MZP is a more potent inhibitor of bacterial IMPDH.</text>
</comment>
<dbReference type="KEGG" id="ccam:M5D45_08475"/>
<proteinExistence type="inferred from homology"/>
<comment type="subunit">
    <text evidence="3 13">Homotetramer.</text>
</comment>
<feature type="binding site" description="in other chain" evidence="13 16">
    <location>
        <position position="298"/>
    </location>
    <ligand>
        <name>K(+)</name>
        <dbReference type="ChEBI" id="CHEBI:29103"/>
        <note>ligand shared between two tetrameric partners</note>
    </ligand>
</feature>
<dbReference type="Pfam" id="PF00478">
    <property type="entry name" value="IMPDH"/>
    <property type="match status" value="1"/>
</dbReference>
<evidence type="ECO:0000256" key="16">
    <source>
        <dbReference type="PIRSR" id="PIRSR000130-4"/>
    </source>
</evidence>
<dbReference type="GO" id="GO:0006177">
    <property type="term" value="P:GMP biosynthetic process"/>
    <property type="evidence" value="ECO:0007669"/>
    <property type="project" value="UniProtKB-UniRule"/>
</dbReference>
<comment type="cofactor">
    <cofactor evidence="1 13">
        <name>K(+)</name>
        <dbReference type="ChEBI" id="CHEBI:29103"/>
    </cofactor>
</comment>
<evidence type="ECO:0000256" key="9">
    <source>
        <dbReference type="ARBA" id="ARBA00023002"/>
    </source>
</evidence>
<feature type="domain" description="CBS" evidence="20">
    <location>
        <begin position="151"/>
        <end position="209"/>
    </location>
</feature>
<dbReference type="InterPro" id="IPR013785">
    <property type="entry name" value="Aldolase_TIM"/>
</dbReference>
<feature type="binding site" evidence="13">
    <location>
        <position position="301"/>
    </location>
    <ligand>
        <name>IMP</name>
        <dbReference type="ChEBI" id="CHEBI:58053"/>
    </ligand>
</feature>
<feature type="binding site" evidence="15">
    <location>
        <begin position="246"/>
        <end position="248"/>
    </location>
    <ligand>
        <name>NAD(+)</name>
        <dbReference type="ChEBI" id="CHEBI:57540"/>
    </ligand>
</feature>
<reference evidence="22" key="3">
    <citation type="submission" date="2022-05" db="EMBL/GenBank/DDBJ databases">
        <authorList>
            <person name="Kunte H.-J."/>
        </authorList>
    </citation>
    <scope>NUCLEOTIDE SEQUENCE</scope>
    <source>
        <strain evidence="22">G5</strain>
    </source>
</reference>
<dbReference type="SMART" id="SM00116">
    <property type="entry name" value="CBS"/>
    <property type="match status" value="2"/>
</dbReference>
<accession>A0AAE9I1M0</accession>
<evidence type="ECO:0000256" key="1">
    <source>
        <dbReference type="ARBA" id="ARBA00001958"/>
    </source>
</evidence>
<feature type="binding site" evidence="13">
    <location>
        <position position="469"/>
    </location>
    <ligand>
        <name>K(+)</name>
        <dbReference type="ChEBI" id="CHEBI:29103"/>
        <note>ligand shared between two tetrameric partners</note>
    </ligand>
</feature>
<organism evidence="22 24">
    <name type="scientific">Cupriavidus campinensis</name>
    <dbReference type="NCBI Taxonomy" id="151783"/>
    <lineage>
        <taxon>Bacteria</taxon>
        <taxon>Pseudomonadati</taxon>
        <taxon>Pseudomonadota</taxon>
        <taxon>Betaproteobacteria</taxon>
        <taxon>Burkholderiales</taxon>
        <taxon>Burkholderiaceae</taxon>
        <taxon>Cupriavidus</taxon>
    </lineage>
</organism>
<keyword evidence="8 13" id="KW-0630">Potassium</keyword>